<evidence type="ECO:0000256" key="6">
    <source>
        <dbReference type="ARBA" id="ARBA00023235"/>
    </source>
</evidence>
<dbReference type="STRING" id="879819.A0A0J1B0A6"/>
<keyword evidence="6" id="KW-0413">Isomerase</keyword>
<evidence type="ECO:0000313" key="9">
    <source>
        <dbReference type="Proteomes" id="UP000053611"/>
    </source>
</evidence>
<evidence type="ECO:0000256" key="4">
    <source>
        <dbReference type="ARBA" id="ARBA00022605"/>
    </source>
</evidence>
<dbReference type="HAMAP" id="MF_00197">
    <property type="entry name" value="DAP_epimerase"/>
    <property type="match status" value="1"/>
</dbReference>
<dbReference type="GeneID" id="28987416"/>
<keyword evidence="5" id="KW-0457">Lysine biosynthesis</keyword>
<evidence type="ECO:0000256" key="7">
    <source>
        <dbReference type="ARBA" id="ARBA00051712"/>
    </source>
</evidence>
<dbReference type="PANTHER" id="PTHR31689:SF0">
    <property type="entry name" value="DIAMINOPIMELATE EPIMERASE"/>
    <property type="match status" value="1"/>
</dbReference>
<dbReference type="SUPFAM" id="SSF54506">
    <property type="entry name" value="Diaminopimelate epimerase-like"/>
    <property type="match status" value="2"/>
</dbReference>
<keyword evidence="9" id="KW-1185">Reference proteome</keyword>
<dbReference type="Gene3D" id="3.10.310.10">
    <property type="entry name" value="Diaminopimelate Epimerase, Chain A, domain 1"/>
    <property type="match status" value="2"/>
</dbReference>
<dbReference type="OrthoDB" id="4768at2759"/>
<dbReference type="Proteomes" id="UP000053611">
    <property type="component" value="Unassembled WGS sequence"/>
</dbReference>
<name>A0A0J1B0A6_9TREE</name>
<dbReference type="InterPro" id="IPR018510">
    <property type="entry name" value="DAP_epimerase_AS"/>
</dbReference>
<dbReference type="PANTHER" id="PTHR31689">
    <property type="entry name" value="DIAMINOPIMELATE EPIMERASE, CHLOROPLASTIC"/>
    <property type="match status" value="1"/>
</dbReference>
<dbReference type="AlphaFoldDB" id="A0A0J1B0A6"/>
<dbReference type="Pfam" id="PF01678">
    <property type="entry name" value="DAP_epimerase"/>
    <property type="match status" value="2"/>
</dbReference>
<proteinExistence type="inferred from homology"/>
<evidence type="ECO:0000256" key="5">
    <source>
        <dbReference type="ARBA" id="ARBA00023154"/>
    </source>
</evidence>
<comment type="catalytic activity">
    <reaction evidence="7">
        <text>(2S,6S)-2,6-diaminopimelate = meso-2,6-diaminopimelate</text>
        <dbReference type="Rhea" id="RHEA:15393"/>
        <dbReference type="ChEBI" id="CHEBI:57609"/>
        <dbReference type="ChEBI" id="CHEBI:57791"/>
        <dbReference type="EC" id="5.1.1.7"/>
    </reaction>
</comment>
<organism evidence="8 9">
    <name type="scientific">Cutaneotrichosporon oleaginosum</name>
    <dbReference type="NCBI Taxonomy" id="879819"/>
    <lineage>
        <taxon>Eukaryota</taxon>
        <taxon>Fungi</taxon>
        <taxon>Dikarya</taxon>
        <taxon>Basidiomycota</taxon>
        <taxon>Agaricomycotina</taxon>
        <taxon>Tremellomycetes</taxon>
        <taxon>Trichosporonales</taxon>
        <taxon>Trichosporonaceae</taxon>
        <taxon>Cutaneotrichosporon</taxon>
    </lineage>
</organism>
<protein>
    <recommendedName>
        <fullName evidence="3">diaminopimelate epimerase</fullName>
        <ecNumber evidence="3">5.1.1.7</ecNumber>
    </recommendedName>
</protein>
<dbReference type="UniPathway" id="UPA00034">
    <property type="reaction ID" value="UER00025"/>
</dbReference>
<comment type="similarity">
    <text evidence="2">Belongs to the diaminopimelate epimerase family.</text>
</comment>
<evidence type="ECO:0000256" key="3">
    <source>
        <dbReference type="ARBA" id="ARBA00013080"/>
    </source>
</evidence>
<accession>A0A0J1B0A6</accession>
<dbReference type="NCBIfam" id="TIGR00652">
    <property type="entry name" value="DapF"/>
    <property type="match status" value="1"/>
</dbReference>
<dbReference type="EC" id="5.1.1.7" evidence="3"/>
<dbReference type="GO" id="GO:0005829">
    <property type="term" value="C:cytosol"/>
    <property type="evidence" value="ECO:0007669"/>
    <property type="project" value="TreeGrafter"/>
</dbReference>
<sequence length="294" mass="31272">MLILSDMSDTATTSATAKLHLTKVQATGNDFLLVLDPDGLRPLRRETVAALCDRRLGIGADGMIRAVRSASIPEGACLAASAEWFMDYVNADGSVAEMCGNGVRAFVRYLVHRELVSGRLAVGTRAGVRWVERVRGGFRIDMGPWRITGRTMVRADGISERRGLAINLGNPHVVVPVSGEELAALRLAQAPALDPPAPEGANVEFVVTECTEGMGRVRMRVSERGVGETLSCGTGSVAAALAAREWAGGVPNVWEVRIPGGVVEVEMTGGEKEQVTLAGPAEVVFDGEFTFHHP</sequence>
<dbReference type="RefSeq" id="XP_018277510.1">
    <property type="nucleotide sequence ID" value="XM_018426813.1"/>
</dbReference>
<comment type="pathway">
    <text evidence="1">Amino-acid biosynthesis; L-lysine biosynthesis via DAP pathway; DL-2,6-diaminopimelate from LL-2,6-diaminopimelate: step 1/1.</text>
</comment>
<dbReference type="GO" id="GO:0009089">
    <property type="term" value="P:lysine biosynthetic process via diaminopimelate"/>
    <property type="evidence" value="ECO:0007669"/>
    <property type="project" value="UniProtKB-UniPathway"/>
</dbReference>
<evidence type="ECO:0000256" key="1">
    <source>
        <dbReference type="ARBA" id="ARBA00005196"/>
    </source>
</evidence>
<evidence type="ECO:0000256" key="2">
    <source>
        <dbReference type="ARBA" id="ARBA00010219"/>
    </source>
</evidence>
<dbReference type="EMBL" id="KQ087224">
    <property type="protein sequence ID" value="KLT41019.1"/>
    <property type="molecule type" value="Genomic_DNA"/>
</dbReference>
<dbReference type="InterPro" id="IPR001653">
    <property type="entry name" value="DAP_epimerase_DapF"/>
</dbReference>
<gene>
    <name evidence="8" type="ORF">CC85DRAFT_329375</name>
</gene>
<evidence type="ECO:0000313" key="8">
    <source>
        <dbReference type="EMBL" id="KLT41019.1"/>
    </source>
</evidence>
<keyword evidence="4" id="KW-0028">Amino-acid biosynthesis</keyword>
<dbReference type="PROSITE" id="PS01326">
    <property type="entry name" value="DAP_EPIMERASE"/>
    <property type="match status" value="1"/>
</dbReference>
<reference evidence="8 9" key="1">
    <citation type="submission" date="2015-03" db="EMBL/GenBank/DDBJ databases">
        <title>Genomics and transcriptomics of the oil-accumulating basidiomycete yeast T. oleaginosus allow insights into substrate utilization and the diverse evolutionary trajectories of mating systems in fungi.</title>
        <authorList>
            <consortium name="DOE Joint Genome Institute"/>
            <person name="Kourist R."/>
            <person name="Kracht O."/>
            <person name="Bracharz F."/>
            <person name="Lipzen A."/>
            <person name="Nolan M."/>
            <person name="Ohm R."/>
            <person name="Grigoriev I."/>
            <person name="Sun S."/>
            <person name="Heitman J."/>
            <person name="Bruck T."/>
            <person name="Nowrousian M."/>
        </authorList>
    </citation>
    <scope>NUCLEOTIDE SEQUENCE [LARGE SCALE GENOMIC DNA]</scope>
    <source>
        <strain evidence="8 9">IBC0246</strain>
    </source>
</reference>
<dbReference type="GO" id="GO:0008837">
    <property type="term" value="F:diaminopimelate epimerase activity"/>
    <property type="evidence" value="ECO:0007669"/>
    <property type="project" value="UniProtKB-EC"/>
</dbReference>